<dbReference type="PANTHER" id="PTHR14198">
    <property type="entry name" value="TRANSMEMBRANE 4 L6 FAMILY MEMBER 1-RELATED"/>
    <property type="match status" value="1"/>
</dbReference>
<evidence type="ECO:0000256" key="4">
    <source>
        <dbReference type="ARBA" id="ARBA00022989"/>
    </source>
</evidence>
<comment type="similarity">
    <text evidence="2">Belongs to the L6 tetraspanin family.</text>
</comment>
<keyword evidence="8" id="KW-1185">Reference proteome</keyword>
<comment type="caution">
    <text evidence="7">The sequence shown here is derived from an EMBL/GenBank/DDBJ whole genome shotgun (WGS) entry which is preliminary data.</text>
</comment>
<dbReference type="Proteomes" id="UP001176940">
    <property type="component" value="Unassembled WGS sequence"/>
</dbReference>
<evidence type="ECO:0000256" key="2">
    <source>
        <dbReference type="ARBA" id="ARBA00006193"/>
    </source>
</evidence>
<keyword evidence="5 6" id="KW-0472">Membrane</keyword>
<keyword evidence="3 6" id="KW-0812">Transmembrane</keyword>
<sequence length="116" mass="12906">MRYATFAPKSRFNDAKSAISQPMKVALPLLRSSDSRLVVVENYTALGLQNGYLVDYSSWSQCLEPSKVVEWNIILFSILIALSALQVMICFCKAIHDCMIALCGTHKIFSTGNNIN</sequence>
<evidence type="ECO:0000256" key="3">
    <source>
        <dbReference type="ARBA" id="ARBA00022692"/>
    </source>
</evidence>
<evidence type="ECO:0000256" key="1">
    <source>
        <dbReference type="ARBA" id="ARBA00004141"/>
    </source>
</evidence>
<organism evidence="7 8">
    <name type="scientific">Ranitomeya imitator</name>
    <name type="common">mimic poison frog</name>
    <dbReference type="NCBI Taxonomy" id="111125"/>
    <lineage>
        <taxon>Eukaryota</taxon>
        <taxon>Metazoa</taxon>
        <taxon>Chordata</taxon>
        <taxon>Craniata</taxon>
        <taxon>Vertebrata</taxon>
        <taxon>Euteleostomi</taxon>
        <taxon>Amphibia</taxon>
        <taxon>Batrachia</taxon>
        <taxon>Anura</taxon>
        <taxon>Neobatrachia</taxon>
        <taxon>Hyloidea</taxon>
        <taxon>Dendrobatidae</taxon>
        <taxon>Dendrobatinae</taxon>
        <taxon>Ranitomeya</taxon>
    </lineage>
</organism>
<evidence type="ECO:0000313" key="8">
    <source>
        <dbReference type="Proteomes" id="UP001176940"/>
    </source>
</evidence>
<evidence type="ECO:0000313" key="7">
    <source>
        <dbReference type="EMBL" id="CAJ0946123.1"/>
    </source>
</evidence>
<evidence type="ECO:0000256" key="5">
    <source>
        <dbReference type="ARBA" id="ARBA00023136"/>
    </source>
</evidence>
<dbReference type="EMBL" id="CAUEEQ010024990">
    <property type="protein sequence ID" value="CAJ0946123.1"/>
    <property type="molecule type" value="Genomic_DNA"/>
</dbReference>
<comment type="subcellular location">
    <subcellularLocation>
        <location evidence="1">Membrane</location>
        <topology evidence="1">Multi-pass membrane protein</topology>
    </subcellularLocation>
</comment>
<accession>A0ABN9LR60</accession>
<dbReference type="PANTHER" id="PTHR14198:SF14">
    <property type="entry name" value="TRANSMEMBRANE 4 L6 FAMILY MEMBER 18"/>
    <property type="match status" value="1"/>
</dbReference>
<keyword evidence="4 6" id="KW-1133">Transmembrane helix</keyword>
<feature type="transmembrane region" description="Helical" evidence="6">
    <location>
        <begin position="73"/>
        <end position="92"/>
    </location>
</feature>
<gene>
    <name evidence="7" type="ORF">RIMI_LOCUS11179960</name>
</gene>
<dbReference type="InterPro" id="IPR008661">
    <property type="entry name" value="L6_membrane"/>
</dbReference>
<reference evidence="7" key="1">
    <citation type="submission" date="2023-07" db="EMBL/GenBank/DDBJ databases">
        <authorList>
            <person name="Stuckert A."/>
        </authorList>
    </citation>
    <scope>NUCLEOTIDE SEQUENCE</scope>
</reference>
<protein>
    <submittedName>
        <fullName evidence="7">Uncharacterized protein</fullName>
    </submittedName>
</protein>
<dbReference type="Pfam" id="PF05805">
    <property type="entry name" value="L6_membrane"/>
    <property type="match status" value="1"/>
</dbReference>
<name>A0ABN9LR60_9NEOB</name>
<proteinExistence type="inferred from homology"/>
<evidence type="ECO:0000256" key="6">
    <source>
        <dbReference type="SAM" id="Phobius"/>
    </source>
</evidence>